<dbReference type="SMART" id="SM00903">
    <property type="entry name" value="Flavin_Reduct"/>
    <property type="match status" value="1"/>
</dbReference>
<evidence type="ECO:0000256" key="1">
    <source>
        <dbReference type="ARBA" id="ARBA00023002"/>
    </source>
</evidence>
<name>A0ABT3K751_9PROT</name>
<evidence type="ECO:0000259" key="2">
    <source>
        <dbReference type="SMART" id="SM00903"/>
    </source>
</evidence>
<evidence type="ECO:0000313" key="4">
    <source>
        <dbReference type="Proteomes" id="UP001526337"/>
    </source>
</evidence>
<evidence type="ECO:0000313" key="3">
    <source>
        <dbReference type="EMBL" id="MCW4590887.1"/>
    </source>
</evidence>
<dbReference type="SUPFAM" id="SSF50475">
    <property type="entry name" value="FMN-binding split barrel"/>
    <property type="match status" value="1"/>
</dbReference>
<sequence length="181" mass="18854">MTVVLDPRPAPALSTAAFRDGMAALASAISIVTTDGPGGAHGFTASAVCSVSDTPPTVLVCINRTASAHPHIVRHGVLAINVLHAGQSALSDRFASRRYTMAERFAGATWRRGATGAPLLEGALASLDCRISDVRDVGTHAVAFAHVIAITHATEATPPALLWFRRGYGRASQDGEDAFRA</sequence>
<keyword evidence="1" id="KW-0560">Oxidoreductase</keyword>
<accession>A0ABT3K751</accession>
<organism evidence="3 4">
    <name type="scientific">Gluconacetobacter entanii</name>
    <dbReference type="NCBI Taxonomy" id="108528"/>
    <lineage>
        <taxon>Bacteria</taxon>
        <taxon>Pseudomonadati</taxon>
        <taxon>Pseudomonadota</taxon>
        <taxon>Alphaproteobacteria</taxon>
        <taxon>Acetobacterales</taxon>
        <taxon>Acetobacteraceae</taxon>
        <taxon>Gluconacetobacter</taxon>
    </lineage>
</organism>
<comment type="caution">
    <text evidence="3">The sequence shown here is derived from an EMBL/GenBank/DDBJ whole genome shotgun (WGS) entry which is preliminary data.</text>
</comment>
<dbReference type="PANTHER" id="PTHR30466">
    <property type="entry name" value="FLAVIN REDUCTASE"/>
    <property type="match status" value="1"/>
</dbReference>
<dbReference type="Pfam" id="PF01613">
    <property type="entry name" value="Flavin_Reduct"/>
    <property type="match status" value="1"/>
</dbReference>
<dbReference type="RefSeq" id="WP_265176087.1">
    <property type="nucleotide sequence ID" value="NZ_JANGSQ010000103.1"/>
</dbReference>
<dbReference type="EMBL" id="JANGSQ010000103">
    <property type="protein sequence ID" value="MCW4590887.1"/>
    <property type="molecule type" value="Genomic_DNA"/>
</dbReference>
<feature type="domain" description="Flavin reductase like" evidence="2">
    <location>
        <begin position="22"/>
        <end position="170"/>
    </location>
</feature>
<protein>
    <submittedName>
        <fullName evidence="3">Flavin reductase</fullName>
    </submittedName>
</protein>
<dbReference type="InterPro" id="IPR012349">
    <property type="entry name" value="Split_barrel_FMN-bd"/>
</dbReference>
<dbReference type="InterPro" id="IPR050268">
    <property type="entry name" value="NADH-dep_flavin_reductase"/>
</dbReference>
<gene>
    <name evidence="3" type="ORF">NO263_09875</name>
</gene>
<proteinExistence type="predicted"/>
<dbReference type="InterPro" id="IPR002563">
    <property type="entry name" value="Flavin_Rdtase-like_dom"/>
</dbReference>
<dbReference type="PANTHER" id="PTHR30466:SF1">
    <property type="entry name" value="FMN REDUCTASE (NADH) RUTF"/>
    <property type="match status" value="1"/>
</dbReference>
<dbReference type="Gene3D" id="2.30.110.10">
    <property type="entry name" value="Electron Transport, Fmn-binding Protein, Chain A"/>
    <property type="match status" value="1"/>
</dbReference>
<keyword evidence="4" id="KW-1185">Reference proteome</keyword>
<dbReference type="Proteomes" id="UP001526337">
    <property type="component" value="Unassembled WGS sequence"/>
</dbReference>
<reference evidence="3 4" key="1">
    <citation type="submission" date="2022-07" db="EMBL/GenBank/DDBJ databases">
        <title>Genome stability of Gluconacetobacter entanii AV429.</title>
        <authorList>
            <person name="Trcek J."/>
            <person name="Cepec E."/>
        </authorList>
    </citation>
    <scope>NUCLEOTIDE SEQUENCE [LARGE SCALE GENOMIC DNA]</scope>
    <source>
        <strain evidence="3 4">AV429_2022</strain>
    </source>
</reference>